<dbReference type="GO" id="GO:0016020">
    <property type="term" value="C:membrane"/>
    <property type="evidence" value="ECO:0007669"/>
    <property type="project" value="UniProtKB-SubCell"/>
</dbReference>
<dbReference type="GO" id="GO:0003824">
    <property type="term" value="F:catalytic activity"/>
    <property type="evidence" value="ECO:0007669"/>
    <property type="project" value="InterPro"/>
</dbReference>
<dbReference type="GO" id="GO:0005794">
    <property type="term" value="C:Golgi apparatus"/>
    <property type="evidence" value="ECO:0007669"/>
    <property type="project" value="UniProtKB-SubCell"/>
</dbReference>
<evidence type="ECO:0000256" key="17">
    <source>
        <dbReference type="ARBA" id="ARBA00023136"/>
    </source>
</evidence>
<evidence type="ECO:0000256" key="19">
    <source>
        <dbReference type="ARBA" id="ARBA00023273"/>
    </source>
</evidence>
<evidence type="ECO:0000256" key="12">
    <source>
        <dbReference type="ARBA" id="ARBA00022448"/>
    </source>
</evidence>
<evidence type="ECO:0000256" key="15">
    <source>
        <dbReference type="ARBA" id="ARBA00023034"/>
    </source>
</evidence>
<feature type="active site" description="Proton donor" evidence="27">
    <location>
        <position position="343"/>
    </location>
</feature>
<dbReference type="InParanoid" id="F6YXB1"/>
<dbReference type="Proteomes" id="UP000002279">
    <property type="component" value="Unplaced"/>
</dbReference>
<feature type="domain" description="Orn/DAP/Arg decarboxylase 2 N-terminal" evidence="29">
    <location>
        <begin position="37"/>
        <end position="272"/>
    </location>
</feature>
<evidence type="ECO:0000256" key="7">
    <source>
        <dbReference type="ARBA" id="ARBA00004484"/>
    </source>
</evidence>
<feature type="modified residue" description="N6-(pyridoxal phosphate)lysine" evidence="27">
    <location>
        <position position="61"/>
    </location>
</feature>
<evidence type="ECO:0000256" key="8">
    <source>
        <dbReference type="ARBA" id="ARBA00004489"/>
    </source>
</evidence>
<dbReference type="STRING" id="9258.ENSOANP00000005054"/>
<evidence type="ECO:0000259" key="28">
    <source>
        <dbReference type="Pfam" id="PF00278"/>
    </source>
</evidence>
<evidence type="ECO:0000256" key="24">
    <source>
        <dbReference type="ARBA" id="ARBA00071561"/>
    </source>
</evidence>
<reference evidence="30" key="2">
    <citation type="submission" date="2025-09" db="UniProtKB">
        <authorList>
            <consortium name="Ensembl"/>
        </authorList>
    </citation>
    <scope>IDENTIFICATION</scope>
    <source>
        <strain evidence="30">Glennie</strain>
    </source>
</reference>
<comment type="similarity">
    <text evidence="22">Belongs to the Orn/Lys/Arg decarboxylase class-II family. ODC antizyme inhibitor subfamily.</text>
</comment>
<keyword evidence="17" id="KW-0472">Membrane</keyword>
<dbReference type="PROSITE" id="PS00879">
    <property type="entry name" value="ODR_DC_2_2"/>
    <property type="match status" value="1"/>
</dbReference>
<dbReference type="OMA" id="SFDCASQ"/>
<evidence type="ECO:0000256" key="13">
    <source>
        <dbReference type="ARBA" id="ARBA00022490"/>
    </source>
</evidence>
<dbReference type="GO" id="GO:0043204">
    <property type="term" value="C:perikaryon"/>
    <property type="evidence" value="ECO:0007669"/>
    <property type="project" value="UniProtKB-SubCell"/>
</dbReference>
<keyword evidence="31" id="KW-1185">Reference proteome</keyword>
<evidence type="ECO:0000256" key="26">
    <source>
        <dbReference type="ARBA" id="ARBA00081984"/>
    </source>
</evidence>
<evidence type="ECO:0000256" key="18">
    <source>
        <dbReference type="ARBA" id="ARBA00023242"/>
    </source>
</evidence>
<dbReference type="GO" id="GO:0048471">
    <property type="term" value="C:perinuclear region of cytoplasm"/>
    <property type="evidence" value="ECO:0007669"/>
    <property type="project" value="UniProtKB-SubCell"/>
</dbReference>
<dbReference type="GO" id="GO:0042177">
    <property type="term" value="P:negative regulation of protein catabolic process"/>
    <property type="evidence" value="ECO:0000318"/>
    <property type="project" value="GO_Central"/>
</dbReference>
<protein>
    <recommendedName>
        <fullName evidence="24">Antizyme inhibitor 2</fullName>
    </recommendedName>
    <alternativeName>
        <fullName evidence="26">Ornithine decarboxylase-like protein</fullName>
    </alternativeName>
    <alternativeName>
        <fullName evidence="25">ornithine decarboxylase paralog</fullName>
    </alternativeName>
</protein>
<keyword evidence="19" id="KW-0966">Cell projection</keyword>
<keyword evidence="12" id="KW-0813">Transport</keyword>
<comment type="subunit">
    <text evidence="23">Monomer. Interacts with OAZ1, OAZ2 and OAZ3; this interaction disrupts the interaction between the antizyme and ODC1. Does not form a heterodimer with ODC1.</text>
</comment>
<keyword evidence="14" id="KW-0832">Ubl conjugation</keyword>
<dbReference type="FunFam" id="2.40.37.10:FF:000009">
    <property type="entry name" value="antizyme inhibitor 2 isoform X1"/>
    <property type="match status" value="1"/>
</dbReference>
<evidence type="ECO:0000259" key="29">
    <source>
        <dbReference type="Pfam" id="PF02784"/>
    </source>
</evidence>
<keyword evidence="18" id="KW-0539">Nucleus</keyword>
<dbReference type="InterPro" id="IPR002433">
    <property type="entry name" value="Orn_de-COase"/>
</dbReference>
<evidence type="ECO:0000256" key="22">
    <source>
        <dbReference type="ARBA" id="ARBA00061098"/>
    </source>
</evidence>
<dbReference type="Pfam" id="PF02784">
    <property type="entry name" value="Orn_Arg_deC_N"/>
    <property type="match status" value="1"/>
</dbReference>
<accession>F6YXB1</accession>
<dbReference type="GO" id="GO:0005634">
    <property type="term" value="C:nucleus"/>
    <property type="evidence" value="ECO:0007669"/>
    <property type="project" value="UniProtKB-SubCell"/>
</dbReference>
<name>F6YXB1_ORNAN</name>
<comment type="subcellular location">
    <subcellularLocation>
        <location evidence="8">Cell projection</location>
        <location evidence="8">Axon</location>
    </subcellularLocation>
    <subcellularLocation>
        <location evidence="3">Cell projection</location>
        <location evidence="3">Dendrite</location>
    </subcellularLocation>
    <subcellularLocation>
        <location evidence="10">Cytoplasm</location>
        <location evidence="10">Perinuclear region</location>
    </subcellularLocation>
    <subcellularLocation>
        <location evidence="6">Cytoplasmic granule</location>
    </subcellularLocation>
    <subcellularLocation>
        <location evidence="9">Cytoplasmic vesicle</location>
    </subcellularLocation>
    <subcellularLocation>
        <location evidence="5">Endoplasmic reticulum-Golgi intermediate compartment</location>
    </subcellularLocation>
    <subcellularLocation>
        <location evidence="2">Golgi apparatus</location>
        <location evidence="2">cis-Golgi network</location>
    </subcellularLocation>
    <subcellularLocation>
        <location evidence="11">Golgi apparatus</location>
        <location evidence="11">trans-Golgi network</location>
    </subcellularLocation>
    <subcellularLocation>
        <location evidence="4">Membrane</location>
    </subcellularLocation>
    <subcellularLocation>
        <location evidence="1">Nucleus</location>
    </subcellularLocation>
    <subcellularLocation>
        <location evidence="7">Perikaryon</location>
    </subcellularLocation>
</comment>
<comment type="function">
    <text evidence="21">Antizyme inhibitor (AZI) protein that positively regulates ornithine decarboxylase (ODC) activity and polyamine uptake. AZI is an enzymatically inactive ODC homolog that counteracts the negative effect of ODC antizymes (AZs) OAZ1, OAZ2 and OAZ3 on ODC activity by competing with ODC for antizyme-binding. Inhibits antizyme-dependent ODC degradation and releases ODC monomers from their inactive complex with antizymes, leading to formation of the catalytically active ODC homodimer and restoring polyamine production. Participates in the morphological integrity of the trans-Golgi network (TGN) and functions as a regulator of intracellular secretory vesicle trafficking.</text>
</comment>
<dbReference type="InterPro" id="IPR000183">
    <property type="entry name" value="Orn/DAP/Arg_de-COase"/>
</dbReference>
<dbReference type="Gene3D" id="3.20.20.10">
    <property type="entry name" value="Alanine racemase"/>
    <property type="match status" value="1"/>
</dbReference>
<dbReference type="PANTHER" id="PTHR11482">
    <property type="entry name" value="ARGININE/DIAMINOPIMELATE/ORNITHINE DECARBOXYLASE"/>
    <property type="match status" value="1"/>
</dbReference>
<organism evidence="30 31">
    <name type="scientific">Ornithorhynchus anatinus</name>
    <name type="common">Duckbill platypus</name>
    <dbReference type="NCBI Taxonomy" id="9258"/>
    <lineage>
        <taxon>Eukaryota</taxon>
        <taxon>Metazoa</taxon>
        <taxon>Chordata</taxon>
        <taxon>Craniata</taxon>
        <taxon>Vertebrata</taxon>
        <taxon>Euteleostomi</taxon>
        <taxon>Mammalia</taxon>
        <taxon>Monotremata</taxon>
        <taxon>Ornithorhynchidae</taxon>
        <taxon>Ornithorhynchus</taxon>
    </lineage>
</organism>
<keyword evidence="20" id="KW-0968">Cytoplasmic vesicle</keyword>
<feature type="domain" description="Orn/DAP/Arg decarboxylase 2 C-terminal" evidence="28">
    <location>
        <begin position="274"/>
        <end position="371"/>
    </location>
</feature>
<evidence type="ECO:0000313" key="31">
    <source>
        <dbReference type="Proteomes" id="UP000002279"/>
    </source>
</evidence>
<dbReference type="InterPro" id="IPR022644">
    <property type="entry name" value="De-COase2_N"/>
</dbReference>
<dbReference type="GO" id="GO:0042978">
    <property type="term" value="F:ornithine decarboxylase activator activity"/>
    <property type="evidence" value="ECO:0007669"/>
    <property type="project" value="UniProtKB-ARBA"/>
</dbReference>
<evidence type="ECO:0000256" key="21">
    <source>
        <dbReference type="ARBA" id="ARBA00058216"/>
    </source>
</evidence>
<evidence type="ECO:0000256" key="10">
    <source>
        <dbReference type="ARBA" id="ARBA00004556"/>
    </source>
</evidence>
<keyword evidence="27" id="KW-0663">Pyridoxal phosphate</keyword>
<evidence type="ECO:0000256" key="23">
    <source>
        <dbReference type="ARBA" id="ARBA00062007"/>
    </source>
</evidence>
<dbReference type="HOGENOM" id="CLU_026444_1_2_1"/>
<sequence length="398" mass="44255">EPLHVLEPGDSSWKVLQRKIGDLSCSEQRDPFLVADLGELVRKHQAFLQALPGVMPFYSVKCNNSPWVLQILKSLGTGFDCASQAELEQVLGLGVPATRIIYANPCKQTSHIQYAASQGVQLMTFDSEGELTKVAKFHPGARMVLRIRTEDSKSLHPLSTKFGASLEQSRRLLAVARNLNIAVIGVCFHVGSACQRVQNYEEAIADAHRVFEMGRQEGHEMHFLDIGGGFPGTESFVPTFEEMAEGIRTALAHYFPEGCGTEIIAEPGRYYATSVYVSALNIIAKKATVEKDGSRKMMYYLNDGCYGLFQMSSMEDPKLKPVVMKTFSSEPPLYPCILWGPTCDAMDKISQEDILLPELEVGDWLVFKNMGSYSLTMFSSFNGFPMPSVHYTLSQHLR</sequence>
<dbReference type="PRINTS" id="PR01179">
    <property type="entry name" value="ODADCRBXLASE"/>
</dbReference>
<evidence type="ECO:0000313" key="30">
    <source>
        <dbReference type="Ensembl" id="ENSOANP00000005054.2"/>
    </source>
</evidence>
<dbReference type="GO" id="GO:0031410">
    <property type="term" value="C:cytoplasmic vesicle"/>
    <property type="evidence" value="ECO:0007669"/>
    <property type="project" value="UniProtKB-SubCell"/>
</dbReference>
<keyword evidence="16" id="KW-0620">Polyamine biosynthesis</keyword>
<dbReference type="Ensembl" id="ENSOANT00000005055.2">
    <property type="protein sequence ID" value="ENSOANP00000005054.2"/>
    <property type="gene ID" value="ENSOANG00000003185.2"/>
</dbReference>
<dbReference type="Gene3D" id="2.40.37.10">
    <property type="entry name" value="Lyase, Ornithine Decarboxylase, Chain A, domain 1"/>
    <property type="match status" value="1"/>
</dbReference>
<dbReference type="GO" id="GO:0033387">
    <property type="term" value="P:putrescine biosynthetic process from arginine, via ornithine"/>
    <property type="evidence" value="ECO:0000318"/>
    <property type="project" value="GO_Central"/>
</dbReference>
<evidence type="ECO:0000256" key="2">
    <source>
        <dbReference type="ARBA" id="ARBA00004222"/>
    </source>
</evidence>
<dbReference type="GO" id="GO:0005737">
    <property type="term" value="C:cytoplasm"/>
    <property type="evidence" value="ECO:0000318"/>
    <property type="project" value="GO_Central"/>
</dbReference>
<evidence type="ECO:0000256" key="11">
    <source>
        <dbReference type="ARBA" id="ARBA00004601"/>
    </source>
</evidence>
<dbReference type="AlphaFoldDB" id="F6YXB1"/>
<evidence type="ECO:0000256" key="9">
    <source>
        <dbReference type="ARBA" id="ARBA00004541"/>
    </source>
</evidence>
<dbReference type="FunFam" id="3.20.20.10:FF:000006">
    <property type="entry name" value="Ornithine decarboxylase 1"/>
    <property type="match status" value="1"/>
</dbReference>
<dbReference type="GO" id="GO:1902269">
    <property type="term" value="P:positive regulation of polyamine transmembrane transport"/>
    <property type="evidence" value="ECO:0000318"/>
    <property type="project" value="GO_Central"/>
</dbReference>
<dbReference type="GO" id="GO:0005793">
    <property type="term" value="C:endoplasmic reticulum-Golgi intermediate compartment"/>
    <property type="evidence" value="ECO:0007669"/>
    <property type="project" value="UniProtKB-SubCell"/>
</dbReference>
<evidence type="ECO:0000256" key="3">
    <source>
        <dbReference type="ARBA" id="ARBA00004279"/>
    </source>
</evidence>
<dbReference type="Bgee" id="ENSOANG00000003185">
    <property type="expression patterns" value="Expressed in testis"/>
</dbReference>
<dbReference type="Pfam" id="PF00278">
    <property type="entry name" value="Orn_DAP_Arg_deC"/>
    <property type="match status" value="1"/>
</dbReference>
<evidence type="ECO:0000256" key="4">
    <source>
        <dbReference type="ARBA" id="ARBA00004370"/>
    </source>
</evidence>
<dbReference type="GeneTree" id="ENSGT00950000182995"/>
<dbReference type="InterPro" id="IPR022643">
    <property type="entry name" value="De-COase2_C"/>
</dbReference>
<dbReference type="eggNOG" id="KOG0622">
    <property type="taxonomic scope" value="Eukaryota"/>
</dbReference>
<dbReference type="SUPFAM" id="SSF50621">
    <property type="entry name" value="Alanine racemase C-terminal domain-like"/>
    <property type="match status" value="1"/>
</dbReference>
<dbReference type="PANTHER" id="PTHR11482:SF57">
    <property type="entry name" value="GENE MODEL 853, (NCBI)"/>
    <property type="match status" value="1"/>
</dbReference>
<evidence type="ECO:0000256" key="25">
    <source>
        <dbReference type="ARBA" id="ARBA00081150"/>
    </source>
</evidence>
<dbReference type="GO" id="GO:0030424">
    <property type="term" value="C:axon"/>
    <property type="evidence" value="ECO:0007669"/>
    <property type="project" value="UniProtKB-SubCell"/>
</dbReference>
<dbReference type="InterPro" id="IPR009006">
    <property type="entry name" value="Ala_racemase/Decarboxylase_C"/>
</dbReference>
<evidence type="ECO:0000256" key="16">
    <source>
        <dbReference type="ARBA" id="ARBA00023115"/>
    </source>
</evidence>
<reference evidence="30" key="1">
    <citation type="submission" date="2025-08" db="UniProtKB">
        <authorList>
            <consortium name="Ensembl"/>
        </authorList>
    </citation>
    <scope>IDENTIFICATION</scope>
    <source>
        <strain evidence="30">Glennie</strain>
    </source>
</reference>
<evidence type="ECO:0000256" key="5">
    <source>
        <dbReference type="ARBA" id="ARBA00004399"/>
    </source>
</evidence>
<comment type="cofactor">
    <cofactor evidence="27">
        <name>pyridoxal 5'-phosphate</name>
        <dbReference type="ChEBI" id="CHEBI:597326"/>
    </cofactor>
</comment>
<proteinExistence type="inferred from homology"/>
<dbReference type="GO" id="GO:0030425">
    <property type="term" value="C:dendrite"/>
    <property type="evidence" value="ECO:0007669"/>
    <property type="project" value="UniProtKB-SubCell"/>
</dbReference>
<keyword evidence="15" id="KW-0333">Golgi apparatus</keyword>
<evidence type="ECO:0000256" key="1">
    <source>
        <dbReference type="ARBA" id="ARBA00004123"/>
    </source>
</evidence>
<dbReference type="SUPFAM" id="SSF51419">
    <property type="entry name" value="PLP-binding barrel"/>
    <property type="match status" value="1"/>
</dbReference>
<evidence type="ECO:0000256" key="6">
    <source>
        <dbReference type="ARBA" id="ARBA00004463"/>
    </source>
</evidence>
<dbReference type="PRINTS" id="PR01182">
    <property type="entry name" value="ORNDCRBXLASE"/>
</dbReference>
<evidence type="ECO:0000256" key="27">
    <source>
        <dbReference type="PIRSR" id="PIRSR600183-50"/>
    </source>
</evidence>
<dbReference type="InterPro" id="IPR029066">
    <property type="entry name" value="PLP-binding_barrel"/>
</dbReference>
<dbReference type="InterPro" id="IPR022657">
    <property type="entry name" value="De-COase2_CS"/>
</dbReference>
<evidence type="ECO:0000256" key="20">
    <source>
        <dbReference type="ARBA" id="ARBA00023329"/>
    </source>
</evidence>
<evidence type="ECO:0000256" key="14">
    <source>
        <dbReference type="ARBA" id="ARBA00022843"/>
    </source>
</evidence>
<keyword evidence="13" id="KW-0963">Cytoplasm</keyword>
<dbReference type="CDD" id="cd00622">
    <property type="entry name" value="PLPDE_III_ODC"/>
    <property type="match status" value="1"/>
</dbReference>